<evidence type="ECO:0000313" key="6">
    <source>
        <dbReference type="Proteomes" id="UP000229498"/>
    </source>
</evidence>
<evidence type="ECO:0000256" key="1">
    <source>
        <dbReference type="SAM" id="Coils"/>
    </source>
</evidence>
<evidence type="ECO:0000313" key="5">
    <source>
        <dbReference type="EMBL" id="PJK30717.1"/>
    </source>
</evidence>
<reference evidence="5 6" key="1">
    <citation type="submission" date="2017-11" db="EMBL/GenBank/DDBJ databases">
        <title>Draft genome sequence of Rhizobiales bacterium SY3-13.</title>
        <authorList>
            <person name="Sun C."/>
        </authorList>
    </citation>
    <scope>NUCLEOTIDE SEQUENCE [LARGE SCALE GENOMIC DNA]</scope>
    <source>
        <strain evidence="5 6">SY3-13</strain>
    </source>
</reference>
<accession>A0A2M9G4R2</accession>
<evidence type="ECO:0008006" key="7">
    <source>
        <dbReference type="Google" id="ProtNLM"/>
    </source>
</evidence>
<dbReference type="EMBL" id="PHIG01000033">
    <property type="protein sequence ID" value="PJK29321.1"/>
    <property type="molecule type" value="Genomic_DNA"/>
</dbReference>
<evidence type="ECO:0000313" key="3">
    <source>
        <dbReference type="EMBL" id="PJK29321.1"/>
    </source>
</evidence>
<evidence type="ECO:0000256" key="2">
    <source>
        <dbReference type="SAM" id="MobiDB-lite"/>
    </source>
</evidence>
<keyword evidence="1" id="KW-0175">Coiled coil</keyword>
<dbReference type="InterPro" id="IPR021874">
    <property type="entry name" value="Phage_Mu_Gp27"/>
</dbReference>
<name>A0A2M9G4R2_9PROT</name>
<evidence type="ECO:0000313" key="4">
    <source>
        <dbReference type="EMBL" id="PJK30494.1"/>
    </source>
</evidence>
<dbReference type="AlphaFoldDB" id="A0A2M9G4R2"/>
<gene>
    <name evidence="5" type="ORF">CVT23_04940</name>
    <name evidence="4" type="ORF">CVT23_05990</name>
    <name evidence="3" type="ORF">CVT23_12005</name>
</gene>
<dbReference type="EMBL" id="PHIG01000018">
    <property type="protein sequence ID" value="PJK30717.1"/>
    <property type="molecule type" value="Genomic_DNA"/>
</dbReference>
<keyword evidence="6" id="KW-1185">Reference proteome</keyword>
<comment type="caution">
    <text evidence="5">The sequence shown here is derived from an EMBL/GenBank/DDBJ whole genome shotgun (WGS) entry which is preliminary data.</text>
</comment>
<proteinExistence type="predicted"/>
<organism evidence="5 6">
    <name type="scientific">Minwuia thermotolerans</name>
    <dbReference type="NCBI Taxonomy" id="2056226"/>
    <lineage>
        <taxon>Bacteria</taxon>
        <taxon>Pseudomonadati</taxon>
        <taxon>Pseudomonadota</taxon>
        <taxon>Alphaproteobacteria</taxon>
        <taxon>Minwuiales</taxon>
        <taxon>Minwuiaceae</taxon>
        <taxon>Minwuia</taxon>
    </lineage>
</organism>
<sequence length="200" mass="21980">MSTAWSVPGPASSAEMPPRHQIDRLPSDVRQTIKRWLADENRSVDDFTTFLAELLAPHEISVSRSSAHRFMVNHERTASRLRQAREMTEALAKELPDAAMQGKQGRLLVEMARTFVFDLLAQVDQEGGVLDPKSIANIGKGLAELARAARLDQDFETKVEEARRKEREASADKAEAAARNAGLSADTVKGIRHAILGIAA</sequence>
<dbReference type="OrthoDB" id="371328at2"/>
<dbReference type="Proteomes" id="UP000229498">
    <property type="component" value="Unassembled WGS sequence"/>
</dbReference>
<protein>
    <recommendedName>
        <fullName evidence="7">DUF3486 domain-containing protein</fullName>
    </recommendedName>
</protein>
<feature type="coiled-coil region" evidence="1">
    <location>
        <begin position="148"/>
        <end position="179"/>
    </location>
</feature>
<dbReference type="Pfam" id="PF11985">
    <property type="entry name" value="Phage_Mu_Gp27"/>
    <property type="match status" value="1"/>
</dbReference>
<feature type="region of interest" description="Disordered" evidence="2">
    <location>
        <begin position="1"/>
        <end position="20"/>
    </location>
</feature>
<dbReference type="EMBL" id="PHIG01000025">
    <property type="protein sequence ID" value="PJK30494.1"/>
    <property type="molecule type" value="Genomic_DNA"/>
</dbReference>